<keyword evidence="1" id="KW-1133">Transmembrane helix</keyword>
<keyword evidence="1" id="KW-0812">Transmembrane</keyword>
<evidence type="ECO:0000259" key="2">
    <source>
        <dbReference type="Pfam" id="PF13116"/>
    </source>
</evidence>
<dbReference type="NCBIfam" id="TIGR02099">
    <property type="entry name" value="YhdP family protein"/>
    <property type="match status" value="1"/>
</dbReference>
<dbReference type="InterPro" id="IPR025263">
    <property type="entry name" value="YhdP_central"/>
</dbReference>
<protein>
    <submittedName>
        <fullName evidence="3">TIGR02099 family protein</fullName>
    </submittedName>
</protein>
<proteinExistence type="predicted"/>
<reference evidence="3 4" key="1">
    <citation type="submission" date="2020-07" db="EMBL/GenBank/DDBJ databases">
        <title>Pusillimonas sp. nov., isolated from poultry manure in Taiwan.</title>
        <authorList>
            <person name="Lin S.-Y."/>
            <person name="Tang Y.-S."/>
            <person name="Young C.-C."/>
        </authorList>
    </citation>
    <scope>NUCLEOTIDE SEQUENCE [LARGE SCALE GENOMIC DNA]</scope>
    <source>
        <strain evidence="3 4">CC-YST705</strain>
    </source>
</reference>
<evidence type="ECO:0000256" key="1">
    <source>
        <dbReference type="SAM" id="Phobius"/>
    </source>
</evidence>
<evidence type="ECO:0000313" key="3">
    <source>
        <dbReference type="EMBL" id="MCB5363278.1"/>
    </source>
</evidence>
<organism evidence="3 4">
    <name type="scientific">Mesopusillimonas faecipullorum</name>
    <dbReference type="NCBI Taxonomy" id="2755040"/>
    <lineage>
        <taxon>Bacteria</taxon>
        <taxon>Pseudomonadati</taxon>
        <taxon>Pseudomonadota</taxon>
        <taxon>Betaproteobacteria</taxon>
        <taxon>Burkholderiales</taxon>
        <taxon>Alcaligenaceae</taxon>
        <taxon>Mesopusillimonas</taxon>
    </lineage>
</organism>
<keyword evidence="1" id="KW-0472">Membrane</keyword>
<feature type="transmembrane region" description="Helical" evidence="1">
    <location>
        <begin position="7"/>
        <end position="29"/>
    </location>
</feature>
<feature type="domain" description="YhdP central" evidence="2">
    <location>
        <begin position="335"/>
        <end position="1191"/>
    </location>
</feature>
<feature type="domain" description="YhdP central" evidence="2">
    <location>
        <begin position="1"/>
        <end position="296"/>
    </location>
</feature>
<dbReference type="PANTHER" id="PTHR38690">
    <property type="entry name" value="PROTEASE-RELATED"/>
    <property type="match status" value="1"/>
</dbReference>
<dbReference type="Pfam" id="PF13116">
    <property type="entry name" value="YhdP"/>
    <property type="match status" value="2"/>
</dbReference>
<gene>
    <name evidence="3" type="ORF">H0484_05860</name>
</gene>
<comment type="caution">
    <text evidence="3">The sequence shown here is derived from an EMBL/GenBank/DDBJ whole genome shotgun (WGS) entry which is preliminary data.</text>
</comment>
<keyword evidence="4" id="KW-1185">Reference proteome</keyword>
<dbReference type="Proteomes" id="UP000776983">
    <property type="component" value="Unassembled WGS sequence"/>
</dbReference>
<dbReference type="RefSeq" id="WP_226953593.1">
    <property type="nucleotide sequence ID" value="NZ_JACDXW010000002.1"/>
</dbReference>
<dbReference type="EMBL" id="JACDXW010000002">
    <property type="protein sequence ID" value="MCB5363278.1"/>
    <property type="molecule type" value="Genomic_DNA"/>
</dbReference>
<dbReference type="InterPro" id="IPR011836">
    <property type="entry name" value="YhdP"/>
</dbReference>
<name>A0ABS8CB83_9BURK</name>
<dbReference type="PANTHER" id="PTHR38690:SF1">
    <property type="entry name" value="PROTEASE"/>
    <property type="match status" value="1"/>
</dbReference>
<sequence>MPTLRRLLRFLLWTGLVVYFAAALAYLGLRYWAAPRIDVWRPYIVEQFSQRFGVALDVKHVQLSWSGSGPSFVMQEVQLRDGDGGGVLALPKVKGSLSWRGLWRGELSFRYLEFDGLEIAVHRDQNHTLTFFSDSEDDADQEDEGVDLRHPLVQWLSHQKYVVFRDASLIWSDDTRDGTPLRLADVTLEWLRDGETYRLGASAQPPTGIGEHFSMSGAFTLSGTQADIEDPKAWDARLYIRLDDMVPQAWRTWVDIPQQIESGLLSAQWWLDIEQGEPKDMAVQAHIEQGHVALAEGVRIGLDSARAVVRGDWQAYMQLYREKDALTTAVATPPLSLSLAFQGLDLTLPEVFESKLRFGEVALAADLLRDPADSLALRIKAAHVVNDDMDVSLWGRWQEGAAGTAGWAELQGRFERASMAAIQRYLPLTVEAEAREWMRTALLAGQVHQADFLVRGELDEFPFGDEQAPQAAGAWRLDGRFSDAIIDYVPPEGKEKGWPRLEDVSGVVAMRGNDLRITAQHAQAFPEPGKAIKLSNVQAHIPDLSHQTTLHLQGDTEAPAPAYLALMRTTPLGSWLDNLFDATRAEGLWRLPLQLSIPLLDADATRVRGQLTLNDTKLWLFDGLPVFEKVKGELEFSEWGGTTKGLEARFLGGPVTLKGGLGKGQKGLGAVGRLTAAATKRAFGLEDMKQITGELNYQMRLELKPGGRYGITASSDLVGLTLALPHPLSKSAAASWPMGVSWMPQQGQGSAMSLLVDGGRRIKARFLRDPRHRESYFRAAAIGVGRDIDLPQQGMVLEAVSDTLDVAAWERMLTEAEDEEPTASGKGRPTLWPALKSARIQAQQVALWGLSMSDATLTARQEDKGQWRVDVSSHETAGTLYWSQAGDADAGKVRAHFTRLSLDAAEDKTEDALEQDEEWGLSGELDLPGVQLLVDDLVVVGRHLGRLTLDGINVARGRLWRLDSLTLESASASLSGQGEWRLDGPDRGLTLAAAAQLKDAGAYLNHIGMNDVLQGGQGTLDIQLKWRNLPWRFKVDDLSGTVQLDLHDGRFSAVQSRSVKLLELLSMQSLQRMFSLDLRPGAMFSKGFPFDHWSGTLHMDDGVIQTNDYRVEGAAGTISLAGSTRWDTEALDLQAMVVPKLDVSGATLAAGLVVNPVVGIGAFLTQWMLKEPLARAMTVHYEVKGTWKDPQMKEVSVSEAASDDKAASE</sequence>
<accession>A0ABS8CB83</accession>
<evidence type="ECO:0000313" key="4">
    <source>
        <dbReference type="Proteomes" id="UP000776983"/>
    </source>
</evidence>